<proteinExistence type="predicted"/>
<dbReference type="PANTHER" id="PTHR23155:SF1152">
    <property type="entry name" value="AAA+ ATPASE DOMAIN-CONTAINING PROTEIN"/>
    <property type="match status" value="1"/>
</dbReference>
<comment type="caution">
    <text evidence="3">The sequence shown here is derived from an EMBL/GenBank/DDBJ whole genome shotgun (WGS) entry which is preliminary data.</text>
</comment>
<keyword evidence="4" id="KW-1185">Reference proteome</keyword>
<dbReference type="InterPro" id="IPR027417">
    <property type="entry name" value="P-loop_NTPase"/>
</dbReference>
<dbReference type="Proteomes" id="UP001153555">
    <property type="component" value="Unassembled WGS sequence"/>
</dbReference>
<accession>A0A9N7RI86</accession>
<dbReference type="InterPro" id="IPR044974">
    <property type="entry name" value="Disease_R_plants"/>
</dbReference>
<dbReference type="Pfam" id="PF00931">
    <property type="entry name" value="NB-ARC"/>
    <property type="match status" value="1"/>
</dbReference>
<dbReference type="AlphaFoldDB" id="A0A9N7RI86"/>
<dbReference type="OrthoDB" id="913196at2759"/>
<reference evidence="3" key="1">
    <citation type="submission" date="2019-12" db="EMBL/GenBank/DDBJ databases">
        <authorList>
            <person name="Scholes J."/>
        </authorList>
    </citation>
    <scope>NUCLEOTIDE SEQUENCE</scope>
</reference>
<dbReference type="SUPFAM" id="SSF52058">
    <property type="entry name" value="L domain-like"/>
    <property type="match status" value="1"/>
</dbReference>
<organism evidence="3 4">
    <name type="scientific">Striga hermonthica</name>
    <name type="common">Purple witchweed</name>
    <name type="synonym">Buchnera hermonthica</name>
    <dbReference type="NCBI Taxonomy" id="68872"/>
    <lineage>
        <taxon>Eukaryota</taxon>
        <taxon>Viridiplantae</taxon>
        <taxon>Streptophyta</taxon>
        <taxon>Embryophyta</taxon>
        <taxon>Tracheophyta</taxon>
        <taxon>Spermatophyta</taxon>
        <taxon>Magnoliopsida</taxon>
        <taxon>eudicotyledons</taxon>
        <taxon>Gunneridae</taxon>
        <taxon>Pentapetalae</taxon>
        <taxon>asterids</taxon>
        <taxon>lamiids</taxon>
        <taxon>Lamiales</taxon>
        <taxon>Orobanchaceae</taxon>
        <taxon>Buchnereae</taxon>
        <taxon>Striga</taxon>
    </lineage>
</organism>
<name>A0A9N7RI86_STRHE</name>
<dbReference type="Gene3D" id="3.40.50.300">
    <property type="entry name" value="P-loop containing nucleotide triphosphate hydrolases"/>
    <property type="match status" value="1"/>
</dbReference>
<feature type="domain" description="NB-ARC" evidence="2">
    <location>
        <begin position="157"/>
        <end position="219"/>
    </location>
</feature>
<evidence type="ECO:0000313" key="4">
    <source>
        <dbReference type="Proteomes" id="UP001153555"/>
    </source>
</evidence>
<dbReference type="GO" id="GO:0005737">
    <property type="term" value="C:cytoplasm"/>
    <property type="evidence" value="ECO:0007669"/>
    <property type="project" value="UniProtKB-SubCell"/>
</dbReference>
<protein>
    <recommendedName>
        <fullName evidence="2">NB-ARC domain-containing protein</fullName>
    </recommendedName>
</protein>
<evidence type="ECO:0000256" key="1">
    <source>
        <dbReference type="SAM" id="Coils"/>
    </source>
</evidence>
<dbReference type="SUPFAM" id="SSF52540">
    <property type="entry name" value="P-loop containing nucleoside triphosphate hydrolases"/>
    <property type="match status" value="1"/>
</dbReference>
<feature type="coiled-coil region" evidence="1">
    <location>
        <begin position="95"/>
        <end position="126"/>
    </location>
</feature>
<evidence type="ECO:0000313" key="3">
    <source>
        <dbReference type="EMBL" id="CAA0828956.1"/>
    </source>
</evidence>
<dbReference type="Gene3D" id="1.20.5.4130">
    <property type="match status" value="1"/>
</dbReference>
<evidence type="ECO:0000259" key="2">
    <source>
        <dbReference type="Pfam" id="PF00931"/>
    </source>
</evidence>
<dbReference type="GO" id="GO:0098542">
    <property type="term" value="P:defense response to other organism"/>
    <property type="evidence" value="ECO:0007669"/>
    <property type="project" value="TreeGrafter"/>
</dbReference>
<sequence length="525" mass="59797">MASYAAVISLKQTIDHFLKSSHASIPPHTRKILKAVYKEVQSVQQVLTRLDIHGGSRRSESLSVFDAQLTEALRQTQDVLELHASNQSENSSLHLRELKQDINALIQTMQNTRKDYSRELSNLLTQEDDSEYILSTTDFLGFESKIVGLSEEFHDLRERVVRRISVDADLKHFLLSGMAGIGKTTLAKRIFQDPSVSNLFQLRLWVPIGSGYRLEEILSRSEPAEDLVSEYLEDLVSNSVVMIRQKGSLSHLDLPSYYVIKTCGLHSAFRHLCVREAEGNKFFHIFNLLEDGLVHKTKGHRRLCVHNNVLLGIKDVYNSVGSVPNARSLLCTGPYHHYPVPVCFDRLRLLTVVDALALRFYEFPLEVLKLVQLRYLSLTVNENLPPSISDLRNLEYLIVARHVSIVPSETPSYLPLAIWDMKELKHLQVKGRDLPSPSERGAFLPNLSTLLDKIRHLCIRNCYKLEKFTPEFGMELNRIELIDCGPVVVANAQQIEEQLKNELFRYSFNVRVRSSCEARAAKPVT</sequence>
<gene>
    <name evidence="3" type="ORF">SHERM_24567</name>
</gene>
<dbReference type="EMBL" id="CACSLK010027766">
    <property type="protein sequence ID" value="CAA0828956.1"/>
    <property type="molecule type" value="Genomic_DNA"/>
</dbReference>
<dbReference type="InterPro" id="IPR002182">
    <property type="entry name" value="NB-ARC"/>
</dbReference>
<dbReference type="GO" id="GO:0043531">
    <property type="term" value="F:ADP binding"/>
    <property type="evidence" value="ECO:0007669"/>
    <property type="project" value="InterPro"/>
</dbReference>
<keyword evidence="1" id="KW-0175">Coiled coil</keyword>
<dbReference type="InterPro" id="IPR032675">
    <property type="entry name" value="LRR_dom_sf"/>
</dbReference>
<dbReference type="PANTHER" id="PTHR23155">
    <property type="entry name" value="DISEASE RESISTANCE PROTEIN RP"/>
    <property type="match status" value="1"/>
</dbReference>
<dbReference type="Gene3D" id="3.80.10.10">
    <property type="entry name" value="Ribonuclease Inhibitor"/>
    <property type="match status" value="1"/>
</dbReference>